<dbReference type="OrthoDB" id="9809354at2"/>
<keyword evidence="2 10" id="KW-0031">Aminopeptidase</keyword>
<dbReference type="STRING" id="574651.SAMN04487968_101446"/>
<dbReference type="PROSITE" id="PS00631">
    <property type="entry name" value="CYTOSOL_AP"/>
    <property type="match status" value="1"/>
</dbReference>
<proteinExistence type="inferred from homology"/>
<evidence type="ECO:0000256" key="5">
    <source>
        <dbReference type="ARBA" id="ARBA00033172"/>
    </source>
</evidence>
<dbReference type="PANTHER" id="PTHR11963:SF23">
    <property type="entry name" value="CYTOSOL AMINOPEPTIDASE"/>
    <property type="match status" value="1"/>
</dbReference>
<evidence type="ECO:0000313" key="11">
    <source>
        <dbReference type="Proteomes" id="UP000198832"/>
    </source>
</evidence>
<dbReference type="Pfam" id="PF02789">
    <property type="entry name" value="Peptidase_M17_N"/>
    <property type="match status" value="1"/>
</dbReference>
<feature type="domain" description="Cytosol aminopeptidase" evidence="9">
    <location>
        <begin position="369"/>
        <end position="376"/>
    </location>
</feature>
<dbReference type="EMBL" id="FOLB01000001">
    <property type="protein sequence ID" value="SFB77335.1"/>
    <property type="molecule type" value="Genomic_DNA"/>
</dbReference>
<evidence type="ECO:0000256" key="8">
    <source>
        <dbReference type="ARBA" id="ARBA00050061"/>
    </source>
</evidence>
<dbReference type="Gene3D" id="3.40.630.10">
    <property type="entry name" value="Zn peptidases"/>
    <property type="match status" value="1"/>
</dbReference>
<dbReference type="Pfam" id="PF00883">
    <property type="entry name" value="Peptidase_M17"/>
    <property type="match status" value="1"/>
</dbReference>
<dbReference type="InterPro" id="IPR011356">
    <property type="entry name" value="Leucine_aapep/pepB"/>
</dbReference>
<evidence type="ECO:0000256" key="2">
    <source>
        <dbReference type="ARBA" id="ARBA00022438"/>
    </source>
</evidence>
<dbReference type="InterPro" id="IPR043472">
    <property type="entry name" value="Macro_dom-like"/>
</dbReference>
<dbReference type="GO" id="GO:0006508">
    <property type="term" value="P:proteolysis"/>
    <property type="evidence" value="ECO:0007669"/>
    <property type="project" value="UniProtKB-KW"/>
</dbReference>
<name>A0A1I1DQT6_9ACTN</name>
<dbReference type="InterPro" id="IPR008283">
    <property type="entry name" value="Peptidase_M17_N"/>
</dbReference>
<dbReference type="SUPFAM" id="SSF53187">
    <property type="entry name" value="Zn-dependent exopeptidases"/>
    <property type="match status" value="1"/>
</dbReference>
<dbReference type="RefSeq" id="WP_091119622.1">
    <property type="nucleotide sequence ID" value="NZ_FOLB01000001.1"/>
</dbReference>
<organism evidence="10 11">
    <name type="scientific">Nocardioides terrae</name>
    <dbReference type="NCBI Taxonomy" id="574651"/>
    <lineage>
        <taxon>Bacteria</taxon>
        <taxon>Bacillati</taxon>
        <taxon>Actinomycetota</taxon>
        <taxon>Actinomycetes</taxon>
        <taxon>Propionibacteriales</taxon>
        <taxon>Nocardioidaceae</taxon>
        <taxon>Nocardioides</taxon>
    </lineage>
</organism>
<keyword evidence="3" id="KW-0645">Protease</keyword>
<dbReference type="PANTHER" id="PTHR11963">
    <property type="entry name" value="LEUCINE AMINOPEPTIDASE-RELATED"/>
    <property type="match status" value="1"/>
</dbReference>
<dbReference type="Gene3D" id="3.40.220.10">
    <property type="entry name" value="Leucine Aminopeptidase, subunit E, domain 1"/>
    <property type="match status" value="1"/>
</dbReference>
<accession>A0A1I1DQT6</accession>
<dbReference type="CDD" id="cd00433">
    <property type="entry name" value="Peptidase_M17"/>
    <property type="match status" value="1"/>
</dbReference>
<evidence type="ECO:0000256" key="4">
    <source>
        <dbReference type="ARBA" id="ARBA00022801"/>
    </source>
</evidence>
<keyword evidence="4" id="KW-0378">Hydrolase</keyword>
<dbReference type="SUPFAM" id="SSF52949">
    <property type="entry name" value="Macro domain-like"/>
    <property type="match status" value="1"/>
</dbReference>
<evidence type="ECO:0000256" key="6">
    <source>
        <dbReference type="ARBA" id="ARBA00049972"/>
    </source>
</evidence>
<evidence type="ECO:0000256" key="1">
    <source>
        <dbReference type="ARBA" id="ARBA00009528"/>
    </source>
</evidence>
<dbReference type="GO" id="GO:0070006">
    <property type="term" value="F:metalloaminopeptidase activity"/>
    <property type="evidence" value="ECO:0007669"/>
    <property type="project" value="InterPro"/>
</dbReference>
<comment type="function">
    <text evidence="6">Presumably involved in the processing and regular turnover of intracellular proteins. Catalyzes the removal of unsubstituted N-terminal amino acids from various peptides.</text>
</comment>
<protein>
    <recommendedName>
        <fullName evidence="7">Probable cytosol aminopeptidase</fullName>
    </recommendedName>
    <alternativeName>
        <fullName evidence="8">Leucine aminopeptidase</fullName>
    </alternativeName>
    <alternativeName>
        <fullName evidence="5">Leucyl aminopeptidase</fullName>
    </alternativeName>
</protein>
<dbReference type="PRINTS" id="PR00481">
    <property type="entry name" value="LAMNOPPTDASE"/>
</dbReference>
<dbReference type="InterPro" id="IPR000819">
    <property type="entry name" value="Peptidase_M17_C"/>
</dbReference>
<comment type="similarity">
    <text evidence="1">Belongs to the peptidase M17 family.</text>
</comment>
<keyword evidence="11" id="KW-1185">Reference proteome</keyword>
<gene>
    <name evidence="10" type="ORF">SAMN04487968_101446</name>
</gene>
<evidence type="ECO:0000259" key="9">
    <source>
        <dbReference type="PROSITE" id="PS00631"/>
    </source>
</evidence>
<evidence type="ECO:0000256" key="7">
    <source>
        <dbReference type="ARBA" id="ARBA00050021"/>
    </source>
</evidence>
<sequence>MSLADPTLPQQVTPPAVSLDERAPGAVTGTEVVVLPVLPPIAGSTDESLALGPGAAALEEALTDVLAGADLLDVLDAEGATGRAGEVTSFVVPGGVRGNKALRRVLLVGVGAQRPVDFRRAGAAVARATRDTATLATTVPALDPDLAIEPFVVGVTLASFSFDWRATGPKHRPVGSVVLAELGASYADEVARAVTIAAAGWRARFLATVPSNVKNPAWLAEQAVTVADEVGLKAEVWDEERLAEEGFGGILGVGRGSVTPPRLIRLDYAPPQASRRTPTVALVGKGITFDTGGLNLKPGDAMTTMKRDMTGGAVVLSTMAALAAVGCPVRVVGLIAAAENAVSGSSMRPGDVLRHYPGDRTARTSEVNNTDAEGRLVLADAMAYAVAKVKPGVLVDVATLTGAIKVALGQQVGGYFANHDVLASAIESAAETTGEPLWRMPLTATYEEKLSSSIADADNSAGTPQAITAALFLQHFNGGLPWAHLDVASVGDAPEDRDEWTAGPTGWGARTLLTWLGSPAPLAGIV</sequence>
<evidence type="ECO:0000256" key="3">
    <source>
        <dbReference type="ARBA" id="ARBA00022670"/>
    </source>
</evidence>
<dbReference type="Proteomes" id="UP000198832">
    <property type="component" value="Unassembled WGS sequence"/>
</dbReference>
<reference evidence="10 11" key="1">
    <citation type="submission" date="2016-10" db="EMBL/GenBank/DDBJ databases">
        <authorList>
            <person name="de Groot N.N."/>
        </authorList>
    </citation>
    <scope>NUCLEOTIDE SEQUENCE [LARGE SCALE GENOMIC DNA]</scope>
    <source>
        <strain evidence="10 11">CGMCC 1.7056</strain>
    </source>
</reference>
<dbReference type="GO" id="GO:0005737">
    <property type="term" value="C:cytoplasm"/>
    <property type="evidence" value="ECO:0007669"/>
    <property type="project" value="InterPro"/>
</dbReference>
<dbReference type="GO" id="GO:0030145">
    <property type="term" value="F:manganese ion binding"/>
    <property type="evidence" value="ECO:0007669"/>
    <property type="project" value="InterPro"/>
</dbReference>
<evidence type="ECO:0000313" key="10">
    <source>
        <dbReference type="EMBL" id="SFB77335.1"/>
    </source>
</evidence>
<dbReference type="AlphaFoldDB" id="A0A1I1DQT6"/>